<accession>A0ABS8PTA2</accession>
<dbReference type="NCBIfam" id="TIGR04057">
    <property type="entry name" value="SusC_RagA_signa"/>
    <property type="match status" value="1"/>
</dbReference>
<dbReference type="Pfam" id="PF00593">
    <property type="entry name" value="TonB_dep_Rec_b-barrel"/>
    <property type="match status" value="1"/>
</dbReference>
<sequence length="1009" mass="111415">MKKITTLVVAAILCLYLNTVFSQTNTALTVSGTIRNTAGEPLSGASVTNTRTGKGTVTNASGAFTINEVRERDKLRISYIGYAAQTVTANKDNPLNIVLKDATNELDKVVVQAYGTTSQRLATGNIGVVRSEDIAKQPVMNPLQALQGMVPGVVVTNTSGYANGPVKIEIRGRNSINDKFTSDPLYVIDGVPLTILDLMQQDSYQYGSKGTIQSGIQSPANGQSPFFNINPQDIESVEILKDADATALYGSRGANGVILITTKKGKNGKTDADLKLTTGYSQVPRFNKMLNTEQYLAMRREALSNDGLAVNINTAPDLTEWDTTRYTDWQKYLWGGNGKTMDAELSVSGGNAFTSFRVGANYHYQADITASTGSYKRAGLSANINHSSVNNRFKLSLTSLFSKTLSDMRFLPSVLTSPPNAPDVYNKEGKLNFIGWRPLANLYNFGTILRPYNSNTYILNNGLLLSYQLMQGLILKANLGYSNGRTDQFTQVPIASQNPDANPTGNANLGNSFFENYIIEPQVEYSRFIGSGKLTALVGGSLQTNNTKSNVLSGYGYVKDGTMDNIGTAPSIYASNTEVQYKYVAAFGRLNYILKNRYIFNFNFRRDGSSRFGPGHRFGNFGSAGGAWIFSEEKWMHTGLPFISYGKLRGSYGLTGSDPSYDNQYLSRWTYANALYNNIQPLLPNNHTDSTLHWQVNKKTEIALDLGFFKDVISFSASWYSNRCDNQIVPFPTPAFTGFTSVTSNSPANVRNTGWEFMLKGNIINKKLMQWTSSFQIGINRNKLIAYPNLSQSPYASLYVVGQSLNIVKVLHNTGVDPQTGLYTFEDKTGDGKITIDYRGKTVDDRYIIDLSPKFDGCFINNLNFRNWNINLTFYFRKQRQLNDLFSLKAAGGISNQLTDVLKRWQTPGDITTVARFTTNPGSDISYSNFGSSDAVYSDASFIRLQNLFLSYTLPEKLFNGKGIKNCAVFIQGQNLFLLTRYKGIDPEIPGFGNMPMLRVVNLGISAKF</sequence>
<feature type="domain" description="TonB-dependent receptor plug" evidence="12">
    <location>
        <begin position="120"/>
        <end position="257"/>
    </location>
</feature>
<keyword evidence="7 8" id="KW-0998">Cell outer membrane</keyword>
<organism evidence="13 14">
    <name type="scientific">Niabella pedocola</name>
    <dbReference type="NCBI Taxonomy" id="1752077"/>
    <lineage>
        <taxon>Bacteria</taxon>
        <taxon>Pseudomonadati</taxon>
        <taxon>Bacteroidota</taxon>
        <taxon>Chitinophagia</taxon>
        <taxon>Chitinophagales</taxon>
        <taxon>Chitinophagaceae</taxon>
        <taxon>Niabella</taxon>
    </lineage>
</organism>
<keyword evidence="6 8" id="KW-0472">Membrane</keyword>
<evidence type="ECO:0000259" key="11">
    <source>
        <dbReference type="Pfam" id="PF00593"/>
    </source>
</evidence>
<dbReference type="RefSeq" id="WP_231005941.1">
    <property type="nucleotide sequence ID" value="NZ_JAJNEC010000005.1"/>
</dbReference>
<dbReference type="InterPro" id="IPR012910">
    <property type="entry name" value="Plug_dom"/>
</dbReference>
<evidence type="ECO:0000313" key="14">
    <source>
        <dbReference type="Proteomes" id="UP001199816"/>
    </source>
</evidence>
<reference evidence="13 14" key="1">
    <citation type="submission" date="2021-11" db="EMBL/GenBank/DDBJ databases">
        <title>Genomic of Niabella pedocola.</title>
        <authorList>
            <person name="Wu T."/>
        </authorList>
    </citation>
    <scope>NUCLEOTIDE SEQUENCE [LARGE SCALE GENOMIC DNA]</scope>
    <source>
        <strain evidence="13 14">JCM 31011</strain>
    </source>
</reference>
<keyword evidence="3 8" id="KW-1134">Transmembrane beta strand</keyword>
<keyword evidence="4 8" id="KW-0812">Transmembrane</keyword>
<comment type="similarity">
    <text evidence="8 9">Belongs to the TonB-dependent receptor family.</text>
</comment>
<dbReference type="InterPro" id="IPR036942">
    <property type="entry name" value="Beta-barrel_TonB_sf"/>
</dbReference>
<dbReference type="InterPro" id="IPR039426">
    <property type="entry name" value="TonB-dep_rcpt-like"/>
</dbReference>
<evidence type="ECO:0000256" key="4">
    <source>
        <dbReference type="ARBA" id="ARBA00022692"/>
    </source>
</evidence>
<comment type="subcellular location">
    <subcellularLocation>
        <location evidence="1 8">Cell outer membrane</location>
        <topology evidence="1 8">Multi-pass membrane protein</topology>
    </subcellularLocation>
</comment>
<dbReference type="Gene3D" id="2.40.170.20">
    <property type="entry name" value="TonB-dependent receptor, beta-barrel domain"/>
    <property type="match status" value="1"/>
</dbReference>
<evidence type="ECO:0000256" key="1">
    <source>
        <dbReference type="ARBA" id="ARBA00004571"/>
    </source>
</evidence>
<evidence type="ECO:0000256" key="7">
    <source>
        <dbReference type="ARBA" id="ARBA00023237"/>
    </source>
</evidence>
<keyword evidence="5 9" id="KW-0798">TonB box</keyword>
<dbReference type="InterPro" id="IPR023996">
    <property type="entry name" value="TonB-dep_OMP_SusC/RagA"/>
</dbReference>
<keyword evidence="14" id="KW-1185">Reference proteome</keyword>
<dbReference type="Gene3D" id="2.170.130.10">
    <property type="entry name" value="TonB-dependent receptor, plug domain"/>
    <property type="match status" value="1"/>
</dbReference>
<keyword evidence="2 8" id="KW-0813">Transport</keyword>
<feature type="signal peptide" evidence="10">
    <location>
        <begin position="1"/>
        <end position="22"/>
    </location>
</feature>
<dbReference type="EMBL" id="JAJNEC010000005">
    <property type="protein sequence ID" value="MCD2424320.1"/>
    <property type="molecule type" value="Genomic_DNA"/>
</dbReference>
<dbReference type="Proteomes" id="UP001199816">
    <property type="component" value="Unassembled WGS sequence"/>
</dbReference>
<gene>
    <name evidence="13" type="ORF">LQ567_16190</name>
</gene>
<proteinExistence type="inferred from homology"/>
<dbReference type="SUPFAM" id="SSF56935">
    <property type="entry name" value="Porins"/>
    <property type="match status" value="1"/>
</dbReference>
<dbReference type="Pfam" id="PF13715">
    <property type="entry name" value="CarbopepD_reg_2"/>
    <property type="match status" value="1"/>
</dbReference>
<name>A0ABS8PTA2_9BACT</name>
<evidence type="ECO:0000256" key="5">
    <source>
        <dbReference type="ARBA" id="ARBA00023077"/>
    </source>
</evidence>
<dbReference type="SUPFAM" id="SSF49464">
    <property type="entry name" value="Carboxypeptidase regulatory domain-like"/>
    <property type="match status" value="1"/>
</dbReference>
<dbReference type="Pfam" id="PF07715">
    <property type="entry name" value="Plug"/>
    <property type="match status" value="1"/>
</dbReference>
<evidence type="ECO:0000256" key="2">
    <source>
        <dbReference type="ARBA" id="ARBA00022448"/>
    </source>
</evidence>
<dbReference type="InterPro" id="IPR023997">
    <property type="entry name" value="TonB-dep_OMP_SusC/RagA_CS"/>
</dbReference>
<dbReference type="PROSITE" id="PS52016">
    <property type="entry name" value="TONB_DEPENDENT_REC_3"/>
    <property type="match status" value="1"/>
</dbReference>
<comment type="caution">
    <text evidence="13">The sequence shown here is derived from an EMBL/GenBank/DDBJ whole genome shotgun (WGS) entry which is preliminary data.</text>
</comment>
<evidence type="ECO:0000256" key="3">
    <source>
        <dbReference type="ARBA" id="ARBA00022452"/>
    </source>
</evidence>
<feature type="chain" id="PRO_5046661823" evidence="10">
    <location>
        <begin position="23"/>
        <end position="1009"/>
    </location>
</feature>
<dbReference type="InterPro" id="IPR008969">
    <property type="entry name" value="CarboxyPept-like_regulatory"/>
</dbReference>
<dbReference type="NCBIfam" id="TIGR04056">
    <property type="entry name" value="OMP_RagA_SusC"/>
    <property type="match status" value="1"/>
</dbReference>
<dbReference type="Gene3D" id="2.60.40.1120">
    <property type="entry name" value="Carboxypeptidase-like, regulatory domain"/>
    <property type="match status" value="1"/>
</dbReference>
<dbReference type="InterPro" id="IPR037066">
    <property type="entry name" value="Plug_dom_sf"/>
</dbReference>
<feature type="domain" description="TonB-dependent receptor-like beta-barrel" evidence="11">
    <location>
        <begin position="442"/>
        <end position="976"/>
    </location>
</feature>
<dbReference type="InterPro" id="IPR000531">
    <property type="entry name" value="Beta-barrel_TonB"/>
</dbReference>
<evidence type="ECO:0000313" key="13">
    <source>
        <dbReference type="EMBL" id="MCD2424320.1"/>
    </source>
</evidence>
<evidence type="ECO:0000259" key="12">
    <source>
        <dbReference type="Pfam" id="PF07715"/>
    </source>
</evidence>
<evidence type="ECO:0000256" key="6">
    <source>
        <dbReference type="ARBA" id="ARBA00023136"/>
    </source>
</evidence>
<evidence type="ECO:0000256" key="9">
    <source>
        <dbReference type="RuleBase" id="RU003357"/>
    </source>
</evidence>
<keyword evidence="10" id="KW-0732">Signal</keyword>
<protein>
    <submittedName>
        <fullName evidence="13">SusC/RagA family TonB-linked outer membrane protein</fullName>
    </submittedName>
</protein>
<evidence type="ECO:0000256" key="10">
    <source>
        <dbReference type="SAM" id="SignalP"/>
    </source>
</evidence>
<evidence type="ECO:0000256" key="8">
    <source>
        <dbReference type="PROSITE-ProRule" id="PRU01360"/>
    </source>
</evidence>